<keyword evidence="8 17" id="KW-0067">ATP-binding</keyword>
<evidence type="ECO:0000256" key="14">
    <source>
        <dbReference type="ARBA" id="ARBA00023212"/>
    </source>
</evidence>
<evidence type="ECO:0000256" key="8">
    <source>
        <dbReference type="ARBA" id="ARBA00022840"/>
    </source>
</evidence>
<dbReference type="Gene3D" id="3.40.850.10">
    <property type="entry name" value="Kinesin motor domain"/>
    <property type="match status" value="1"/>
</dbReference>
<keyword evidence="9" id="KW-0408">Iron</keyword>
<dbReference type="GO" id="GO:0005634">
    <property type="term" value="C:nucleus"/>
    <property type="evidence" value="ECO:0007669"/>
    <property type="project" value="UniProtKB-SubCell"/>
</dbReference>
<evidence type="ECO:0000256" key="12">
    <source>
        <dbReference type="ARBA" id="ARBA00023125"/>
    </source>
</evidence>
<comment type="subcellular location">
    <subcellularLocation>
        <location evidence="3">Cytoplasm</location>
        <location evidence="3">Cytoskeleton</location>
    </subcellularLocation>
    <subcellularLocation>
        <location evidence="2">Nucleus</location>
    </subcellularLocation>
</comment>
<keyword evidence="13 17" id="KW-0505">Motor protein</keyword>
<evidence type="ECO:0000256" key="7">
    <source>
        <dbReference type="ARBA" id="ARBA00022741"/>
    </source>
</evidence>
<dbReference type="GO" id="GO:0007018">
    <property type="term" value="P:microtubule-based movement"/>
    <property type="evidence" value="ECO:0007669"/>
    <property type="project" value="InterPro"/>
</dbReference>
<dbReference type="EMBL" id="CAIIXF020000002">
    <property type="protein sequence ID" value="CAH1777611.1"/>
    <property type="molecule type" value="Genomic_DNA"/>
</dbReference>
<evidence type="ECO:0000256" key="19">
    <source>
        <dbReference type="SAM" id="MobiDB-lite"/>
    </source>
</evidence>
<evidence type="ECO:0000256" key="15">
    <source>
        <dbReference type="ARBA" id="ARBA00023242"/>
    </source>
</evidence>
<keyword evidence="6" id="KW-0479">Metal-binding</keyword>
<dbReference type="Pfam" id="PF00225">
    <property type="entry name" value="Kinesin"/>
    <property type="match status" value="1"/>
</dbReference>
<dbReference type="GO" id="GO:0051231">
    <property type="term" value="P:spindle elongation"/>
    <property type="evidence" value="ECO:0007669"/>
    <property type="project" value="TreeGrafter"/>
</dbReference>
<feature type="region of interest" description="Disordered" evidence="19">
    <location>
        <begin position="1015"/>
        <end position="1127"/>
    </location>
</feature>
<evidence type="ECO:0000256" key="17">
    <source>
        <dbReference type="PROSITE-ProRule" id="PRU00283"/>
    </source>
</evidence>
<evidence type="ECO:0000256" key="3">
    <source>
        <dbReference type="ARBA" id="ARBA00004245"/>
    </source>
</evidence>
<comment type="cofactor">
    <cofactor evidence="16">
        <name>[2Fe-2S] cluster</name>
        <dbReference type="ChEBI" id="CHEBI:190135"/>
    </cofactor>
</comment>
<dbReference type="GO" id="GO:0003777">
    <property type="term" value="F:microtubule motor activity"/>
    <property type="evidence" value="ECO:0007669"/>
    <property type="project" value="InterPro"/>
</dbReference>
<dbReference type="PROSITE" id="PS00411">
    <property type="entry name" value="KINESIN_MOTOR_1"/>
    <property type="match status" value="1"/>
</dbReference>
<dbReference type="Proteomes" id="UP000749559">
    <property type="component" value="Unassembled WGS sequence"/>
</dbReference>
<dbReference type="GO" id="GO:0005875">
    <property type="term" value="C:microtubule associated complex"/>
    <property type="evidence" value="ECO:0007669"/>
    <property type="project" value="TreeGrafter"/>
</dbReference>
<dbReference type="GO" id="GO:0005829">
    <property type="term" value="C:cytosol"/>
    <property type="evidence" value="ECO:0007669"/>
    <property type="project" value="UniProtKB-ARBA"/>
</dbReference>
<dbReference type="AlphaFoldDB" id="A0A8J1XJX8"/>
<organism evidence="20 21">
    <name type="scientific">Owenia fusiformis</name>
    <name type="common">Polychaete worm</name>
    <dbReference type="NCBI Taxonomy" id="6347"/>
    <lineage>
        <taxon>Eukaryota</taxon>
        <taxon>Metazoa</taxon>
        <taxon>Spiralia</taxon>
        <taxon>Lophotrochozoa</taxon>
        <taxon>Annelida</taxon>
        <taxon>Polychaeta</taxon>
        <taxon>Sedentaria</taxon>
        <taxon>Canalipalpata</taxon>
        <taxon>Sabellida</taxon>
        <taxon>Oweniida</taxon>
        <taxon>Oweniidae</taxon>
        <taxon>Owenia</taxon>
    </lineage>
</organism>
<dbReference type="Pfam" id="PF25764">
    <property type="entry name" value="KIF21A_4th"/>
    <property type="match status" value="1"/>
</dbReference>
<keyword evidence="4" id="KW-0963">Cytoplasm</keyword>
<comment type="cofactor">
    <cofactor evidence="1">
        <name>[4Fe-4S] cluster</name>
        <dbReference type="ChEBI" id="CHEBI:49883"/>
    </cofactor>
</comment>
<evidence type="ECO:0000256" key="10">
    <source>
        <dbReference type="ARBA" id="ARBA00023014"/>
    </source>
</evidence>
<dbReference type="InterPro" id="IPR001752">
    <property type="entry name" value="Kinesin_motor_dom"/>
</dbReference>
<dbReference type="InterPro" id="IPR036961">
    <property type="entry name" value="Kinesin_motor_dom_sf"/>
</dbReference>
<dbReference type="FunFam" id="3.40.850.10:FF:000038">
    <property type="entry name" value="chromosome-associated kinesin KIF4A"/>
    <property type="match status" value="1"/>
</dbReference>
<feature type="region of interest" description="Disordered" evidence="19">
    <location>
        <begin position="1165"/>
        <end position="1248"/>
    </location>
</feature>
<evidence type="ECO:0000256" key="16">
    <source>
        <dbReference type="ARBA" id="ARBA00034078"/>
    </source>
</evidence>
<sequence length="1273" mass="143157">MPEDKVIPVKVAVRCRPLITKETVEGCQPCLTFIPGEPQVQAGKNRAFTYDFVFSPNQDQEVIYSKAVQPLVKGVFKGYNATVLAYGQTGSGKTFTMGSAYNMNPEKDGDNMGVIPRVVQDLFEGINEQPDYDFVIKVSFLEIHNEDLHDLLSSSSKKEDVAIREDVKGDIILTGLTEVQVSNLTETITMLEQGSLLRTTGSTAMNNTSSRSHAIFTISVLKHNKTDSNDVCKSKFHLVDLAGSERVKRTRAEGARFKEGVNINMGLLALGNVISALGDEKQKRSHIPYRDSKLTRLLQDSLGGNSHTVMIACVSPADSNMEESINTLRYADRARKIKNKPVVNRDPQAAEILRLKQLVQNLQLQTIGGAGVGVLNGSLEGVDVRALRDRNNQLEHENRSLNKELQTAIDQSTQLCSKLIEAESMKEKLGEQIQELMASAGSIDALTQTDTGDAATQNSMLANLKEQLKGVTEHCEELHKTFNKSIALVDTEAQECNREMVDTPTQMSMSEEDKEISDNFAQRKKLAFNELQVLSKQLADKEQLLKNKQDNEENIDQIRVDYETAVKNYQEEIDKLTKEKDEMENKLEKTIMHIPSNKLSEQRRQKVKELEMKIAGFRKKLNEQSKLLKDKERSDIQISKLNTDIKMMKQHRVKLINQIKQENKDYTQWKKDKEKELTQLKAQDRKRQIEIVRMEKQHSKQAAVYKRKLEESAAINKRLKEATEKHRLAVNQRAAKEEKQEMSGVGNRIRSWLQQDLNMEVAVKRAQSTLDELIKDRKELTAHRTNLKQKLNKLPPEDDRKAVLSKELVALDQDLELRNIQIEEIQGRLADQNDPKATNNKWERIHTIVEAKVALKYLHNGMVTAKVHAEKFKAECESSKAVHKEASAMMDEAEKTVKNMKLQHENEMAQLQMEHEQKMARVWKAVISKQANTTQDEVLRQDLLAKEELLEKVEALQEQLVDSQAENKTLKMHITKNTYATKLMPGLGDSLPASPVGTSFFTPVGQAVKKRKHKAQKKQYEYMSDEDEIEDNSDEDVSDSDNDADWQPGLTPGFQQRHKDLQRKIINSKETKEKKRSGPRPTESEGDANQGNTPTERQKKGDSNLTWNDEDGHGSDQGHNKSGGDTKCSCKKGKNLCGTNHCGCVRKGLECGVQCKCDSELCKNSSSRTQSPSGSDSASTLNTTFDIGRPASADSAESTIPSSESVQPLMDIENRSEQSKRRSGKRKSDKISDASDTQNVSDTLESTILDGGLKKKKKLLNLNSGSSFFSPLA</sequence>
<comment type="caution">
    <text evidence="20">The sequence shown here is derived from an EMBL/GenBank/DDBJ whole genome shotgun (WGS) entry which is preliminary data.</text>
</comment>
<evidence type="ECO:0000256" key="9">
    <source>
        <dbReference type="ARBA" id="ARBA00023004"/>
    </source>
</evidence>
<protein>
    <submittedName>
        <fullName evidence="20">Uncharacterized protein</fullName>
    </submittedName>
</protein>
<feature type="coiled-coil region" evidence="18">
    <location>
        <begin position="883"/>
        <end position="973"/>
    </location>
</feature>
<feature type="compositionally biased region" description="Polar residues" evidence="19">
    <location>
        <begin position="1165"/>
        <end position="1185"/>
    </location>
</feature>
<dbReference type="CDD" id="cd01372">
    <property type="entry name" value="KISc_KIF4"/>
    <property type="match status" value="1"/>
</dbReference>
<dbReference type="SUPFAM" id="SSF52540">
    <property type="entry name" value="P-loop containing nucleoside triphosphate hydrolases"/>
    <property type="match status" value="1"/>
</dbReference>
<evidence type="ECO:0000256" key="4">
    <source>
        <dbReference type="ARBA" id="ARBA00022490"/>
    </source>
</evidence>
<dbReference type="GO" id="GO:0003677">
    <property type="term" value="F:DNA binding"/>
    <property type="evidence" value="ECO:0007669"/>
    <property type="project" value="UniProtKB-KW"/>
</dbReference>
<feature type="compositionally biased region" description="Basic and acidic residues" evidence="19">
    <location>
        <begin position="1057"/>
        <end position="1073"/>
    </location>
</feature>
<keyword evidence="10" id="KW-0411">Iron-sulfur</keyword>
<dbReference type="PANTHER" id="PTHR47969:SF15">
    <property type="entry name" value="CHROMOSOME-ASSOCIATED KINESIN KIF4A-RELATED"/>
    <property type="match status" value="1"/>
</dbReference>
<dbReference type="GO" id="GO:0005524">
    <property type="term" value="F:ATP binding"/>
    <property type="evidence" value="ECO:0007669"/>
    <property type="project" value="UniProtKB-UniRule"/>
</dbReference>
<dbReference type="InterPro" id="IPR027640">
    <property type="entry name" value="Kinesin-like_fam"/>
</dbReference>
<evidence type="ECO:0000256" key="18">
    <source>
        <dbReference type="SAM" id="Coils"/>
    </source>
</evidence>
<feature type="compositionally biased region" description="Basic and acidic residues" evidence="19">
    <location>
        <begin position="1110"/>
        <end position="1124"/>
    </location>
</feature>
<keyword evidence="21" id="KW-1185">Reference proteome</keyword>
<feature type="compositionally biased region" description="Polar residues" evidence="19">
    <location>
        <begin position="1234"/>
        <end position="1246"/>
    </location>
</feature>
<evidence type="ECO:0000256" key="2">
    <source>
        <dbReference type="ARBA" id="ARBA00004123"/>
    </source>
</evidence>
<evidence type="ECO:0000256" key="1">
    <source>
        <dbReference type="ARBA" id="ARBA00001966"/>
    </source>
</evidence>
<comment type="similarity">
    <text evidence="17">Belongs to the TRAFAC class myosin-kinesin ATPase superfamily. Kinesin family.</text>
</comment>
<keyword evidence="11 18" id="KW-0175">Coiled coil</keyword>
<keyword evidence="7 17" id="KW-0547">Nucleotide-binding</keyword>
<dbReference type="PANTHER" id="PTHR47969">
    <property type="entry name" value="CHROMOSOME-ASSOCIATED KINESIN KIF4A-RELATED"/>
    <property type="match status" value="1"/>
</dbReference>
<dbReference type="InterPro" id="IPR019821">
    <property type="entry name" value="Kinesin_motor_CS"/>
</dbReference>
<feature type="binding site" evidence="17">
    <location>
        <begin position="87"/>
        <end position="94"/>
    </location>
    <ligand>
        <name>ATP</name>
        <dbReference type="ChEBI" id="CHEBI:30616"/>
    </ligand>
</feature>
<evidence type="ECO:0000256" key="5">
    <source>
        <dbReference type="ARBA" id="ARBA00022701"/>
    </source>
</evidence>
<evidence type="ECO:0000313" key="21">
    <source>
        <dbReference type="Proteomes" id="UP000749559"/>
    </source>
</evidence>
<dbReference type="SMART" id="SM00129">
    <property type="entry name" value="KISc"/>
    <property type="match status" value="1"/>
</dbReference>
<gene>
    <name evidence="20" type="ORF">OFUS_LOCUS4630</name>
</gene>
<proteinExistence type="inferred from homology"/>
<evidence type="ECO:0000256" key="6">
    <source>
        <dbReference type="ARBA" id="ARBA00022723"/>
    </source>
</evidence>
<reference evidence="20" key="1">
    <citation type="submission" date="2022-03" db="EMBL/GenBank/DDBJ databases">
        <authorList>
            <person name="Martin C."/>
        </authorList>
    </citation>
    <scope>NUCLEOTIDE SEQUENCE</scope>
</reference>
<keyword evidence="5" id="KW-0493">Microtubule</keyword>
<feature type="coiled-coil region" evidence="18">
    <location>
        <begin position="531"/>
        <end position="627"/>
    </location>
</feature>
<feature type="coiled-coil region" evidence="18">
    <location>
        <begin position="705"/>
        <end position="739"/>
    </location>
</feature>
<keyword evidence="12" id="KW-0238">DNA-binding</keyword>
<dbReference type="GO" id="GO:0005874">
    <property type="term" value="C:microtubule"/>
    <property type="evidence" value="ECO:0007669"/>
    <property type="project" value="UniProtKB-KW"/>
</dbReference>
<dbReference type="PRINTS" id="PR00380">
    <property type="entry name" value="KINESINHEAVY"/>
</dbReference>
<accession>A0A8J1XJX8</accession>
<name>A0A8J1XJX8_OWEFU</name>
<evidence type="ECO:0000313" key="20">
    <source>
        <dbReference type="EMBL" id="CAH1777611.1"/>
    </source>
</evidence>
<keyword evidence="14" id="KW-0206">Cytoskeleton</keyword>
<dbReference type="GO" id="GO:0046872">
    <property type="term" value="F:metal ion binding"/>
    <property type="evidence" value="ECO:0007669"/>
    <property type="project" value="UniProtKB-KW"/>
</dbReference>
<dbReference type="GO" id="GO:0007052">
    <property type="term" value="P:mitotic spindle organization"/>
    <property type="evidence" value="ECO:0007669"/>
    <property type="project" value="TreeGrafter"/>
</dbReference>
<dbReference type="PROSITE" id="PS50067">
    <property type="entry name" value="KINESIN_MOTOR_2"/>
    <property type="match status" value="1"/>
</dbReference>
<feature type="compositionally biased region" description="Polar residues" evidence="19">
    <location>
        <begin position="1195"/>
        <end position="1206"/>
    </location>
</feature>
<evidence type="ECO:0000256" key="13">
    <source>
        <dbReference type="ARBA" id="ARBA00023175"/>
    </source>
</evidence>
<evidence type="ECO:0000256" key="11">
    <source>
        <dbReference type="ARBA" id="ARBA00023054"/>
    </source>
</evidence>
<feature type="coiled-coil region" evidence="18">
    <location>
        <begin position="384"/>
        <end position="481"/>
    </location>
</feature>
<dbReference type="GO" id="GO:0051536">
    <property type="term" value="F:iron-sulfur cluster binding"/>
    <property type="evidence" value="ECO:0007669"/>
    <property type="project" value="UniProtKB-KW"/>
</dbReference>
<dbReference type="InterPro" id="IPR027417">
    <property type="entry name" value="P-loop_NTPase"/>
</dbReference>
<dbReference type="OrthoDB" id="3176171at2759"/>
<keyword evidence="15" id="KW-0539">Nucleus</keyword>
<feature type="coiled-coil region" evidence="18">
    <location>
        <begin position="763"/>
        <end position="790"/>
    </location>
</feature>
<dbReference type="GO" id="GO:0008017">
    <property type="term" value="F:microtubule binding"/>
    <property type="evidence" value="ECO:0007669"/>
    <property type="project" value="InterPro"/>
</dbReference>
<feature type="compositionally biased region" description="Acidic residues" evidence="19">
    <location>
        <begin position="1023"/>
        <end position="1044"/>
    </location>
</feature>